<dbReference type="EMBL" id="JAVAMP010000015">
    <property type="protein sequence ID" value="MDP5276527.1"/>
    <property type="molecule type" value="Genomic_DNA"/>
</dbReference>
<evidence type="ECO:0000259" key="8">
    <source>
        <dbReference type="PROSITE" id="PS50850"/>
    </source>
</evidence>
<feature type="transmembrane region" description="Helical" evidence="7">
    <location>
        <begin position="110"/>
        <end position="128"/>
    </location>
</feature>
<evidence type="ECO:0000313" key="10">
    <source>
        <dbReference type="Proteomes" id="UP001231941"/>
    </source>
</evidence>
<evidence type="ECO:0000256" key="3">
    <source>
        <dbReference type="ARBA" id="ARBA00022475"/>
    </source>
</evidence>
<protein>
    <submittedName>
        <fullName evidence="9">MFS transporter</fullName>
    </submittedName>
</protein>
<dbReference type="SUPFAM" id="SSF103473">
    <property type="entry name" value="MFS general substrate transporter"/>
    <property type="match status" value="1"/>
</dbReference>
<keyword evidence="10" id="KW-1185">Reference proteome</keyword>
<sequence length="428" mass="47836">MITNLIRTFRDPKSDFKNFFLFCSGQFISLFGTSVYSFAISLYILTATGSGLSFATNLVLSILPTVIFGPIAGVLTDRLNRKMIIVGTDLLSGIVLFILFFVSFVQFNLILIYAVTLILNILGTLFFVCSDSAKPNIVLDKNLMKMNAITRMIMSASFILGPVLGGMVYAFIDIQLFILINAVSFVLSGLSELFINFNFNVEEKKSREGKINIFKDIKDGISFLFNQKNLINMMILFILINFFFTFSVVIPVPYIITNVIELSPVSFGIIEGSLSVGILLGAILVSKLNDRLMEYAKLLTLMTLINSLLILFIAAPILIISFEFKLFYTLYYVFIHLAYGFAIAFIDIPVMTMLQKLVPDELRGRVISVALSIVKTFVPLAMITSGTILNKIPAFWLPLTGGVCLFIIAAIYFYLEFLKQPSLKPQQT</sequence>
<dbReference type="RefSeq" id="WP_305993834.1">
    <property type="nucleotide sequence ID" value="NZ_JAVAMP010000015.1"/>
</dbReference>
<keyword evidence="6 7" id="KW-0472">Membrane</keyword>
<feature type="transmembrane region" description="Helical" evidence="7">
    <location>
        <begin position="328"/>
        <end position="354"/>
    </location>
</feature>
<feature type="transmembrane region" description="Helical" evidence="7">
    <location>
        <begin position="366"/>
        <end position="389"/>
    </location>
</feature>
<evidence type="ECO:0000256" key="7">
    <source>
        <dbReference type="SAM" id="Phobius"/>
    </source>
</evidence>
<dbReference type="InterPro" id="IPR036259">
    <property type="entry name" value="MFS_trans_sf"/>
</dbReference>
<dbReference type="Proteomes" id="UP001231941">
    <property type="component" value="Unassembled WGS sequence"/>
</dbReference>
<dbReference type="InterPro" id="IPR011701">
    <property type="entry name" value="MFS"/>
</dbReference>
<feature type="domain" description="Major facilitator superfamily (MFS) profile" evidence="8">
    <location>
        <begin position="231"/>
        <end position="428"/>
    </location>
</feature>
<name>A0ABT9J4Y4_9BACL</name>
<feature type="transmembrane region" description="Helical" evidence="7">
    <location>
        <begin position="51"/>
        <end position="72"/>
    </location>
</feature>
<feature type="transmembrane region" description="Helical" evidence="7">
    <location>
        <begin position="84"/>
        <end position="104"/>
    </location>
</feature>
<keyword evidence="3" id="KW-1003">Cell membrane</keyword>
<dbReference type="InterPro" id="IPR020846">
    <property type="entry name" value="MFS_dom"/>
</dbReference>
<feature type="transmembrane region" description="Helical" evidence="7">
    <location>
        <begin position="149"/>
        <end position="172"/>
    </location>
</feature>
<evidence type="ECO:0000256" key="2">
    <source>
        <dbReference type="ARBA" id="ARBA00022448"/>
    </source>
</evidence>
<comment type="subcellular location">
    <subcellularLocation>
        <location evidence="1">Cell membrane</location>
        <topology evidence="1">Multi-pass membrane protein</topology>
    </subcellularLocation>
</comment>
<keyword evidence="5 7" id="KW-1133">Transmembrane helix</keyword>
<dbReference type="CDD" id="cd06173">
    <property type="entry name" value="MFS_MefA_like"/>
    <property type="match status" value="1"/>
</dbReference>
<dbReference type="PANTHER" id="PTHR43266">
    <property type="entry name" value="MACROLIDE-EFFLUX PROTEIN"/>
    <property type="match status" value="1"/>
</dbReference>
<evidence type="ECO:0000256" key="6">
    <source>
        <dbReference type="ARBA" id="ARBA00023136"/>
    </source>
</evidence>
<feature type="transmembrane region" description="Helical" evidence="7">
    <location>
        <begin position="178"/>
        <end position="197"/>
    </location>
</feature>
<feature type="transmembrane region" description="Helical" evidence="7">
    <location>
        <begin position="395"/>
        <end position="415"/>
    </location>
</feature>
<dbReference type="Pfam" id="PF07690">
    <property type="entry name" value="MFS_1"/>
    <property type="match status" value="1"/>
</dbReference>
<keyword evidence="2" id="KW-0813">Transport</keyword>
<dbReference type="PANTHER" id="PTHR43266:SF9">
    <property type="entry name" value="PERMEASE, MAJOR FACILITATOR SUPERFAMILY-RELATED"/>
    <property type="match status" value="1"/>
</dbReference>
<feature type="transmembrane region" description="Helical" evidence="7">
    <location>
        <begin position="262"/>
        <end position="286"/>
    </location>
</feature>
<accession>A0ABT9J4Y4</accession>
<gene>
    <name evidence="9" type="ORF">Q5Y73_20745</name>
</gene>
<dbReference type="InterPro" id="IPR022324">
    <property type="entry name" value="Bacilysin_exporter_BacE_put"/>
</dbReference>
<dbReference type="PROSITE" id="PS50850">
    <property type="entry name" value="MFS"/>
    <property type="match status" value="1"/>
</dbReference>
<keyword evidence="4 7" id="KW-0812">Transmembrane</keyword>
<organism evidence="9 10">
    <name type="scientific">Chengkuizengella axinellae</name>
    <dbReference type="NCBI Taxonomy" id="3064388"/>
    <lineage>
        <taxon>Bacteria</taxon>
        <taxon>Bacillati</taxon>
        <taxon>Bacillota</taxon>
        <taxon>Bacilli</taxon>
        <taxon>Bacillales</taxon>
        <taxon>Paenibacillaceae</taxon>
        <taxon>Chengkuizengella</taxon>
    </lineage>
</organism>
<reference evidence="9 10" key="1">
    <citation type="submission" date="2023-08" db="EMBL/GenBank/DDBJ databases">
        <authorList>
            <person name="Park J.-S."/>
        </authorList>
    </citation>
    <scope>NUCLEOTIDE SEQUENCE [LARGE SCALE GENOMIC DNA]</scope>
    <source>
        <strain evidence="9 10">2205SS18-9</strain>
    </source>
</reference>
<evidence type="ECO:0000256" key="1">
    <source>
        <dbReference type="ARBA" id="ARBA00004651"/>
    </source>
</evidence>
<feature type="transmembrane region" description="Helical" evidence="7">
    <location>
        <begin position="298"/>
        <end position="322"/>
    </location>
</feature>
<evidence type="ECO:0000256" key="4">
    <source>
        <dbReference type="ARBA" id="ARBA00022692"/>
    </source>
</evidence>
<feature type="transmembrane region" description="Helical" evidence="7">
    <location>
        <begin position="20"/>
        <end position="45"/>
    </location>
</feature>
<dbReference type="Gene3D" id="1.20.1250.20">
    <property type="entry name" value="MFS general substrate transporter like domains"/>
    <property type="match status" value="1"/>
</dbReference>
<proteinExistence type="predicted"/>
<evidence type="ECO:0000313" key="9">
    <source>
        <dbReference type="EMBL" id="MDP5276527.1"/>
    </source>
</evidence>
<feature type="transmembrane region" description="Helical" evidence="7">
    <location>
        <begin position="234"/>
        <end position="256"/>
    </location>
</feature>
<evidence type="ECO:0000256" key="5">
    <source>
        <dbReference type="ARBA" id="ARBA00022989"/>
    </source>
</evidence>
<comment type="caution">
    <text evidence="9">The sequence shown here is derived from an EMBL/GenBank/DDBJ whole genome shotgun (WGS) entry which is preliminary data.</text>
</comment>
<dbReference type="PRINTS" id="PR01988">
    <property type="entry name" value="EXPORTERBACE"/>
</dbReference>